<keyword evidence="2" id="KW-1185">Reference proteome</keyword>
<proteinExistence type="predicted"/>
<dbReference type="STRING" id="1164594.SAMN05216204_101253"/>
<dbReference type="InterPro" id="IPR043504">
    <property type="entry name" value="Peptidase_S1_PA_chymotrypsin"/>
</dbReference>
<dbReference type="Gene3D" id="2.40.10.10">
    <property type="entry name" value="Trypsin-like serine proteases"/>
    <property type="match status" value="2"/>
</dbReference>
<dbReference type="Pfam" id="PF13365">
    <property type="entry name" value="Trypsin_2"/>
    <property type="match status" value="1"/>
</dbReference>
<dbReference type="AlphaFoldDB" id="A0A1I1DKE2"/>
<name>A0A1I1DKE2_9BURK</name>
<gene>
    <name evidence="1" type="ORF">SAMN05216204_101253</name>
</gene>
<organism evidence="1 2">
    <name type="scientific">Massilia yuzhufengensis</name>
    <dbReference type="NCBI Taxonomy" id="1164594"/>
    <lineage>
        <taxon>Bacteria</taxon>
        <taxon>Pseudomonadati</taxon>
        <taxon>Pseudomonadota</taxon>
        <taxon>Betaproteobacteria</taxon>
        <taxon>Burkholderiales</taxon>
        <taxon>Oxalobacteraceae</taxon>
        <taxon>Telluria group</taxon>
        <taxon>Massilia</taxon>
    </lineage>
</organism>
<dbReference type="InterPro" id="IPR009003">
    <property type="entry name" value="Peptidase_S1_PA"/>
</dbReference>
<dbReference type="Proteomes" id="UP000198639">
    <property type="component" value="Unassembled WGS sequence"/>
</dbReference>
<dbReference type="EMBL" id="FOLD01000001">
    <property type="protein sequence ID" value="SFB75304.1"/>
    <property type="molecule type" value="Genomic_DNA"/>
</dbReference>
<dbReference type="PANTHER" id="PTHR43019:SF23">
    <property type="entry name" value="PROTEASE DO-LIKE 5, CHLOROPLASTIC"/>
    <property type="match status" value="1"/>
</dbReference>
<dbReference type="SUPFAM" id="SSF50494">
    <property type="entry name" value="Trypsin-like serine proteases"/>
    <property type="match status" value="1"/>
</dbReference>
<accession>A0A1I1DKE2</accession>
<evidence type="ECO:0000313" key="2">
    <source>
        <dbReference type="Proteomes" id="UP000198639"/>
    </source>
</evidence>
<protein>
    <submittedName>
        <fullName evidence="1">Trypsin-like peptidase domain-containing protein</fullName>
    </submittedName>
</protein>
<evidence type="ECO:0000313" key="1">
    <source>
        <dbReference type="EMBL" id="SFB75304.1"/>
    </source>
</evidence>
<sequence length="267" mass="27810">MLNLIDALHGRLTRRGVCAVILMSMIGPVQQAGAATLVETVARVKRSVVAVGTYMPTRSPALSFGGTGFVAGDGLTVITNSHVVPDVIDTERKEALGVLVATAEGVSFRPAVLEVRDREHDLARLRLSGAPLVPLSVGDAGQAAEGQALAFTGFPLGVVLGLHPVTHRAMLSAITPAVMPVRSAQGLNPRVISQLRGAGFKLFQLDATAYPGNSGSPLYDPETGVVMGIINMGMVKGGRENAITNPSGISYAVPAQHIHALMQQKSP</sequence>
<reference evidence="2" key="1">
    <citation type="submission" date="2016-10" db="EMBL/GenBank/DDBJ databases">
        <authorList>
            <person name="Varghese N."/>
            <person name="Submissions S."/>
        </authorList>
    </citation>
    <scope>NUCLEOTIDE SEQUENCE [LARGE SCALE GENOMIC DNA]</scope>
    <source>
        <strain evidence="2">CGMCC 1.12041</strain>
    </source>
</reference>
<dbReference type="PANTHER" id="PTHR43019">
    <property type="entry name" value="SERINE ENDOPROTEASE DEGS"/>
    <property type="match status" value="1"/>
</dbReference>